<dbReference type="Proteomes" id="UP001060261">
    <property type="component" value="Chromosome"/>
</dbReference>
<dbReference type="SFLD" id="SFLDG01135">
    <property type="entry name" value="C1.5.6:_HAD__Beta-PGM__Phospha"/>
    <property type="match status" value="1"/>
</dbReference>
<protein>
    <submittedName>
        <fullName evidence="5">HAD family phosphatase</fullName>
    </submittedName>
</protein>
<keyword evidence="3" id="KW-0479">Metal-binding</keyword>
<name>A0ABY5YCB2_9DEIO</name>
<dbReference type="PANTHER" id="PTHR46193">
    <property type="entry name" value="6-PHOSPHOGLUCONATE PHOSPHATASE"/>
    <property type="match status" value="1"/>
</dbReference>
<dbReference type="Pfam" id="PF00702">
    <property type="entry name" value="Hydrolase"/>
    <property type="match status" value="1"/>
</dbReference>
<dbReference type="EMBL" id="CP104213">
    <property type="protein sequence ID" value="UWX62705.1"/>
    <property type="molecule type" value="Genomic_DNA"/>
</dbReference>
<organism evidence="5 6">
    <name type="scientific">Deinococcus rubellus</name>
    <dbReference type="NCBI Taxonomy" id="1889240"/>
    <lineage>
        <taxon>Bacteria</taxon>
        <taxon>Thermotogati</taxon>
        <taxon>Deinococcota</taxon>
        <taxon>Deinococci</taxon>
        <taxon>Deinococcales</taxon>
        <taxon>Deinococcaceae</taxon>
        <taxon>Deinococcus</taxon>
    </lineage>
</organism>
<accession>A0ABY5YCB2</accession>
<evidence type="ECO:0000313" key="6">
    <source>
        <dbReference type="Proteomes" id="UP001060261"/>
    </source>
</evidence>
<proteinExistence type="inferred from homology"/>
<dbReference type="Gene3D" id="1.10.150.240">
    <property type="entry name" value="Putative phosphatase, domain 2"/>
    <property type="match status" value="1"/>
</dbReference>
<dbReference type="InterPro" id="IPR023214">
    <property type="entry name" value="HAD_sf"/>
</dbReference>
<dbReference type="InterPro" id="IPR006439">
    <property type="entry name" value="HAD-SF_hydro_IA"/>
</dbReference>
<evidence type="ECO:0000256" key="2">
    <source>
        <dbReference type="ARBA" id="ARBA00006171"/>
    </source>
</evidence>
<dbReference type="InterPro" id="IPR036412">
    <property type="entry name" value="HAD-like_sf"/>
</dbReference>
<gene>
    <name evidence="5" type="ORF">N0D28_07955</name>
</gene>
<dbReference type="NCBIfam" id="TIGR01509">
    <property type="entry name" value="HAD-SF-IA-v3"/>
    <property type="match status" value="1"/>
</dbReference>
<sequence length="219" mass="22968">MIFDAVLFDMDGVLVDSEVVAGRVWLQTLGEHGLTLDHADYMTRAVGSTVPNLYAGLARDHGWTPAPEFEQQLAERLAEAFAAVQEVPGAAQTLQALKAVGVPFAVASNSLREKLRPKLKAAGLDKLIGAHAYDPAHVGGRGKPLPDLYLFAAQQLGAKVERCLVVEDSLPGLAAGLSAGATGWGFIGGGHNADGVALEEAGAERVIVSHAELREMLGI</sequence>
<dbReference type="PRINTS" id="PR00413">
    <property type="entry name" value="HADHALOGNASE"/>
</dbReference>
<dbReference type="SUPFAM" id="SSF56784">
    <property type="entry name" value="HAD-like"/>
    <property type="match status" value="1"/>
</dbReference>
<dbReference type="Gene3D" id="3.40.50.1000">
    <property type="entry name" value="HAD superfamily/HAD-like"/>
    <property type="match status" value="1"/>
</dbReference>
<reference evidence="5" key="1">
    <citation type="submission" date="2022-09" db="EMBL/GenBank/DDBJ databases">
        <title>genome sequence of Deinococcus rubellus.</title>
        <authorList>
            <person name="Srinivasan S."/>
        </authorList>
    </citation>
    <scope>NUCLEOTIDE SEQUENCE</scope>
    <source>
        <strain evidence="5">Ant6</strain>
    </source>
</reference>
<dbReference type="InterPro" id="IPR051600">
    <property type="entry name" value="Beta-PGM-like"/>
</dbReference>
<dbReference type="PANTHER" id="PTHR46193:SF10">
    <property type="entry name" value="6-PHOSPHOGLUCONATE PHOSPHATASE"/>
    <property type="match status" value="1"/>
</dbReference>
<dbReference type="InterPro" id="IPR023198">
    <property type="entry name" value="PGP-like_dom2"/>
</dbReference>
<comment type="similarity">
    <text evidence="2">Belongs to the HAD-like hydrolase superfamily. CbbY/CbbZ/Gph/YieH family.</text>
</comment>
<keyword evidence="4" id="KW-0460">Magnesium</keyword>
<dbReference type="SFLD" id="SFLDG01129">
    <property type="entry name" value="C1.5:_HAD__Beta-PGM__Phosphata"/>
    <property type="match status" value="1"/>
</dbReference>
<evidence type="ECO:0000256" key="3">
    <source>
        <dbReference type="ARBA" id="ARBA00022723"/>
    </source>
</evidence>
<comment type="cofactor">
    <cofactor evidence="1">
        <name>Mg(2+)</name>
        <dbReference type="ChEBI" id="CHEBI:18420"/>
    </cofactor>
</comment>
<evidence type="ECO:0000313" key="5">
    <source>
        <dbReference type="EMBL" id="UWX62705.1"/>
    </source>
</evidence>
<dbReference type="SFLD" id="SFLDS00003">
    <property type="entry name" value="Haloacid_Dehalogenase"/>
    <property type="match status" value="1"/>
</dbReference>
<evidence type="ECO:0000256" key="4">
    <source>
        <dbReference type="ARBA" id="ARBA00022842"/>
    </source>
</evidence>
<dbReference type="RefSeq" id="WP_260559000.1">
    <property type="nucleotide sequence ID" value="NZ_BAABEC010000059.1"/>
</dbReference>
<evidence type="ECO:0000256" key="1">
    <source>
        <dbReference type="ARBA" id="ARBA00001946"/>
    </source>
</evidence>
<keyword evidence="6" id="KW-1185">Reference proteome</keyword>